<proteinExistence type="predicted"/>
<reference evidence="1" key="1">
    <citation type="submission" date="2021-05" db="EMBL/GenBank/DDBJ databases">
        <authorList>
            <person name="Scholz U."/>
            <person name="Mascher M."/>
            <person name="Fiebig A."/>
        </authorList>
    </citation>
    <scope>NUCLEOTIDE SEQUENCE [LARGE SCALE GENOMIC DNA]</scope>
</reference>
<evidence type="ECO:0000313" key="2">
    <source>
        <dbReference type="Proteomes" id="UP001732700"/>
    </source>
</evidence>
<sequence length="157" mass="17016">MAHKGGDSPAGGGRNVMQLKDLVPAATNTVNTTFIVLDKAARPAHGNAHGRDETCLSLVADETAAVHFLLWGAECDAFEPGDIVRLTSGIFSYHKGNSLVLRAGKRGRVEKVGEFTMLFVETPNMSEVQWGRDPGDPRKMVQEAVVSQYSQVFKPPH</sequence>
<protein>
    <submittedName>
        <fullName evidence="1">Uncharacterized protein</fullName>
    </submittedName>
</protein>
<reference evidence="1" key="2">
    <citation type="submission" date="2025-09" db="UniProtKB">
        <authorList>
            <consortium name="EnsemblPlants"/>
        </authorList>
    </citation>
    <scope>IDENTIFICATION</scope>
</reference>
<organism evidence="1 2">
    <name type="scientific">Avena sativa</name>
    <name type="common">Oat</name>
    <dbReference type="NCBI Taxonomy" id="4498"/>
    <lineage>
        <taxon>Eukaryota</taxon>
        <taxon>Viridiplantae</taxon>
        <taxon>Streptophyta</taxon>
        <taxon>Embryophyta</taxon>
        <taxon>Tracheophyta</taxon>
        <taxon>Spermatophyta</taxon>
        <taxon>Magnoliopsida</taxon>
        <taxon>Liliopsida</taxon>
        <taxon>Poales</taxon>
        <taxon>Poaceae</taxon>
        <taxon>BOP clade</taxon>
        <taxon>Pooideae</taxon>
        <taxon>Poodae</taxon>
        <taxon>Poeae</taxon>
        <taxon>Poeae Chloroplast Group 1 (Aveneae type)</taxon>
        <taxon>Aveninae</taxon>
        <taxon>Avena</taxon>
    </lineage>
</organism>
<evidence type="ECO:0000313" key="1">
    <source>
        <dbReference type="EnsemblPlants" id="AVESA.00010b.r2.6AG1052220.1.CDS"/>
    </source>
</evidence>
<accession>A0ACD5YW20</accession>
<dbReference type="Proteomes" id="UP001732700">
    <property type="component" value="Chromosome 6A"/>
</dbReference>
<name>A0ACD5YW20_AVESA</name>
<keyword evidence="2" id="KW-1185">Reference proteome</keyword>
<dbReference type="EnsemblPlants" id="AVESA.00010b.r2.6AG1052220.1">
    <property type="protein sequence ID" value="AVESA.00010b.r2.6AG1052220.1.CDS"/>
    <property type="gene ID" value="AVESA.00010b.r2.6AG1052220"/>
</dbReference>